<dbReference type="InterPro" id="IPR009875">
    <property type="entry name" value="PilZ_domain"/>
</dbReference>
<protein>
    <submittedName>
        <fullName evidence="2">PilZ domain-containing protein</fullName>
    </submittedName>
</protein>
<evidence type="ECO:0000259" key="1">
    <source>
        <dbReference type="Pfam" id="PF07238"/>
    </source>
</evidence>
<dbReference type="Pfam" id="PF07238">
    <property type="entry name" value="PilZ"/>
    <property type="match status" value="1"/>
</dbReference>
<dbReference type="EMBL" id="CP047475">
    <property type="protein sequence ID" value="QIA63573.1"/>
    <property type="molecule type" value="Genomic_DNA"/>
</dbReference>
<dbReference type="SUPFAM" id="SSF141371">
    <property type="entry name" value="PilZ domain-like"/>
    <property type="match status" value="1"/>
</dbReference>
<dbReference type="AlphaFoldDB" id="A0A7Z2YDN0"/>
<evidence type="ECO:0000313" key="3">
    <source>
        <dbReference type="Proteomes" id="UP000464262"/>
    </source>
</evidence>
<accession>A0A7Z2YDN0</accession>
<dbReference type="Proteomes" id="UP000464262">
    <property type="component" value="Chromosome 1"/>
</dbReference>
<keyword evidence="3" id="KW-1185">Reference proteome</keyword>
<dbReference type="GO" id="GO:0035438">
    <property type="term" value="F:cyclic-di-GMP binding"/>
    <property type="evidence" value="ECO:0007669"/>
    <property type="project" value="InterPro"/>
</dbReference>
<dbReference type="KEGG" id="vas:GT360_08605"/>
<organism evidence="2 3">
    <name type="scientific">Vibrio astriarenae</name>
    <dbReference type="NCBI Taxonomy" id="1481923"/>
    <lineage>
        <taxon>Bacteria</taxon>
        <taxon>Pseudomonadati</taxon>
        <taxon>Pseudomonadota</taxon>
        <taxon>Gammaproteobacteria</taxon>
        <taxon>Vibrionales</taxon>
        <taxon>Vibrionaceae</taxon>
        <taxon>Vibrio</taxon>
    </lineage>
</organism>
<reference evidence="2 3" key="1">
    <citation type="submission" date="2020-01" db="EMBL/GenBank/DDBJ databases">
        <title>Whole genome and functional gene identification of agarase of Vibrio HN897.</title>
        <authorList>
            <person name="Liu Y."/>
            <person name="Zhao Z."/>
        </authorList>
    </citation>
    <scope>NUCLEOTIDE SEQUENCE [LARGE SCALE GENOMIC DNA]</scope>
    <source>
        <strain evidence="2 3">HN897</strain>
    </source>
</reference>
<sequence length="121" mass="14320">MPSVTALRDFDQKRRHFRLRYPKRARPVIRFDDQYFHVNELSEGGIRVEMRHPEVYFRGMTVSGRVRMKGGTSIEVEGEVLRIEGNELVIKLLTGPSFKDMMQQQGFVRRHYPLYFSKGQE</sequence>
<feature type="domain" description="PilZ" evidence="1">
    <location>
        <begin position="12"/>
        <end position="92"/>
    </location>
</feature>
<name>A0A7Z2YDN0_9VIBR</name>
<evidence type="ECO:0000313" key="2">
    <source>
        <dbReference type="EMBL" id="QIA63573.1"/>
    </source>
</evidence>
<proteinExistence type="predicted"/>
<dbReference type="Gene3D" id="2.40.10.220">
    <property type="entry name" value="predicted glycosyltransferase like domains"/>
    <property type="match status" value="1"/>
</dbReference>
<dbReference type="RefSeq" id="WP_164648466.1">
    <property type="nucleotide sequence ID" value="NZ_CP047475.1"/>
</dbReference>
<gene>
    <name evidence="2" type="ORF">GT360_08605</name>
</gene>